<evidence type="ECO:0000313" key="3">
    <source>
        <dbReference type="EMBL" id="OBR85077.1"/>
    </source>
</evidence>
<feature type="region of interest" description="Disordered" evidence="1">
    <location>
        <begin position="172"/>
        <end position="192"/>
    </location>
</feature>
<organism evidence="3">
    <name type="scientific">Kwoniella dejecticola CBS 10117</name>
    <dbReference type="NCBI Taxonomy" id="1296121"/>
    <lineage>
        <taxon>Eukaryota</taxon>
        <taxon>Fungi</taxon>
        <taxon>Dikarya</taxon>
        <taxon>Basidiomycota</taxon>
        <taxon>Agaricomycotina</taxon>
        <taxon>Tremellomycetes</taxon>
        <taxon>Tremellales</taxon>
        <taxon>Cryptococcaceae</taxon>
        <taxon>Kwoniella</taxon>
    </lineage>
</organism>
<feature type="compositionally biased region" description="Low complexity" evidence="1">
    <location>
        <begin position="172"/>
        <end position="188"/>
    </location>
</feature>
<evidence type="ECO:0008006" key="4">
    <source>
        <dbReference type="Google" id="ProtNLM"/>
    </source>
</evidence>
<proteinExistence type="predicted"/>
<dbReference type="EMBL" id="KI894031">
    <property type="protein sequence ID" value="OBR85077.1"/>
    <property type="molecule type" value="Genomic_DNA"/>
</dbReference>
<feature type="signal peptide" evidence="2">
    <location>
        <begin position="1"/>
        <end position="19"/>
    </location>
</feature>
<dbReference type="AlphaFoldDB" id="A0A1A6A4U3"/>
<dbReference type="VEuPathDB" id="FungiDB:I303_04408"/>
<feature type="chain" id="PRO_5008342106" description="FAS1 domain-containing protein" evidence="2">
    <location>
        <begin position="20"/>
        <end position="215"/>
    </location>
</feature>
<evidence type="ECO:0000256" key="1">
    <source>
        <dbReference type="SAM" id="MobiDB-lite"/>
    </source>
</evidence>
<protein>
    <recommendedName>
        <fullName evidence="4">FAS1 domain-containing protein</fullName>
    </recommendedName>
</protein>
<dbReference type="STRING" id="1296121.A0A1A6A4U3"/>
<name>A0A1A6A4U3_9TREE</name>
<reference evidence="3" key="1">
    <citation type="submission" date="2013-07" db="EMBL/GenBank/DDBJ databases">
        <title>The Genome Sequence of Cryptococcus dejecticola CBS10117.</title>
        <authorList>
            <consortium name="The Broad Institute Genome Sequencing Platform"/>
            <person name="Cuomo C."/>
            <person name="Litvintseva A."/>
            <person name="Chen Y."/>
            <person name="Heitman J."/>
            <person name="Sun S."/>
            <person name="Springer D."/>
            <person name="Dromer F."/>
            <person name="Young S.K."/>
            <person name="Zeng Q."/>
            <person name="Gargeya S."/>
            <person name="Fitzgerald M."/>
            <person name="Abouelleil A."/>
            <person name="Alvarado L."/>
            <person name="Berlin A.M."/>
            <person name="Chapman S.B."/>
            <person name="Dewar J."/>
            <person name="Goldberg J."/>
            <person name="Griggs A."/>
            <person name="Gujja S."/>
            <person name="Hansen M."/>
            <person name="Howarth C."/>
            <person name="Imamovic A."/>
            <person name="Larimer J."/>
            <person name="McCowan C."/>
            <person name="Murphy C."/>
            <person name="Pearson M."/>
            <person name="Priest M."/>
            <person name="Roberts A."/>
            <person name="Saif S."/>
            <person name="Shea T."/>
            <person name="Sykes S."/>
            <person name="Wortman J."/>
            <person name="Nusbaum C."/>
            <person name="Birren B."/>
        </authorList>
    </citation>
    <scope>NUCLEOTIDE SEQUENCE [LARGE SCALE GENOMIC DNA]</scope>
    <source>
        <strain evidence="3">CBS 10117</strain>
    </source>
</reference>
<sequence>MKHTVALSALLLSLGVVNAELKVTQPTADHWWVAQSLNTLAWDGSSPDQFSVFLSNSDTNVLTSLLALTSVTYAYETSKTINPGGITPATGYTILLTNPLNSSGQYHFSASRNPILKFDELIDMDGIAYYTVADVYAKSETFEIKAVGSAYPPQGSPSAGASASPVVSGSSGASGSASSSAPSATASGSGSGASKREIGVFLGLIGLAGAGLALI</sequence>
<keyword evidence="2" id="KW-0732">Signal</keyword>
<evidence type="ECO:0000256" key="2">
    <source>
        <dbReference type="SAM" id="SignalP"/>
    </source>
</evidence>
<gene>
    <name evidence="3" type="ORF">I303_04408</name>
</gene>
<dbReference type="OrthoDB" id="2576580at2759"/>
<accession>A0A1A6A4U3</accession>